<evidence type="ECO:0000313" key="3">
    <source>
        <dbReference type="Proteomes" id="UP000613580"/>
    </source>
</evidence>
<feature type="region of interest" description="Disordered" evidence="1">
    <location>
        <begin position="177"/>
        <end position="207"/>
    </location>
</feature>
<protein>
    <submittedName>
        <fullName evidence="2">Uncharacterized protein</fullName>
    </submittedName>
</protein>
<name>A0A8H6TJS2_MYCCL</name>
<evidence type="ECO:0000256" key="1">
    <source>
        <dbReference type="SAM" id="MobiDB-lite"/>
    </source>
</evidence>
<feature type="region of interest" description="Disordered" evidence="1">
    <location>
        <begin position="144"/>
        <end position="163"/>
    </location>
</feature>
<dbReference type="AlphaFoldDB" id="A0A8H6TJS2"/>
<comment type="caution">
    <text evidence="2">The sequence shown here is derived from an EMBL/GenBank/DDBJ whole genome shotgun (WGS) entry which is preliminary data.</text>
</comment>
<evidence type="ECO:0000313" key="2">
    <source>
        <dbReference type="EMBL" id="KAF7319013.1"/>
    </source>
</evidence>
<keyword evidence="3" id="KW-1185">Reference proteome</keyword>
<dbReference type="Proteomes" id="UP000613580">
    <property type="component" value="Unassembled WGS sequence"/>
</dbReference>
<reference evidence="2" key="1">
    <citation type="submission" date="2020-05" db="EMBL/GenBank/DDBJ databases">
        <title>Mycena genomes resolve the evolution of fungal bioluminescence.</title>
        <authorList>
            <person name="Tsai I.J."/>
        </authorList>
    </citation>
    <scope>NUCLEOTIDE SEQUENCE</scope>
    <source>
        <strain evidence="2">110903Hualien_Pintung</strain>
    </source>
</reference>
<accession>A0A8H6TJS2</accession>
<sequence>MHTQLLTLRIRLVSKSFASLSTAHRRRGRDAEVESMTTAPSWRFFAPASRGRMPETLTRILSTQVMSGPWVKTNSCATKHKRRPELPTLLSALEQAAKTRQRRLWDDLDEFGQTPPQAGLPSHRRKHELVSKQRFQWDLNQTIPSRLPNTRRSHTPRPAAPSSAIAIRRNGFYCPCPPSTAPPRVPEYHRQRVAAPEPSSAAAKRRV</sequence>
<gene>
    <name evidence="2" type="ORF">HMN09_00237500</name>
</gene>
<proteinExistence type="predicted"/>
<dbReference type="EMBL" id="JACAZE010000003">
    <property type="protein sequence ID" value="KAF7319013.1"/>
    <property type="molecule type" value="Genomic_DNA"/>
</dbReference>
<organism evidence="2 3">
    <name type="scientific">Mycena chlorophos</name>
    <name type="common">Agaric fungus</name>
    <name type="synonym">Agaricus chlorophos</name>
    <dbReference type="NCBI Taxonomy" id="658473"/>
    <lineage>
        <taxon>Eukaryota</taxon>
        <taxon>Fungi</taxon>
        <taxon>Dikarya</taxon>
        <taxon>Basidiomycota</taxon>
        <taxon>Agaricomycotina</taxon>
        <taxon>Agaricomycetes</taxon>
        <taxon>Agaricomycetidae</taxon>
        <taxon>Agaricales</taxon>
        <taxon>Marasmiineae</taxon>
        <taxon>Mycenaceae</taxon>
        <taxon>Mycena</taxon>
    </lineage>
</organism>